<name>A0A0A9BZM7_ARUDO</name>
<dbReference type="EMBL" id="GBRH01228386">
    <property type="protein sequence ID" value="JAD69509.1"/>
    <property type="molecule type" value="Transcribed_RNA"/>
</dbReference>
<evidence type="ECO:0000313" key="1">
    <source>
        <dbReference type="EMBL" id="JAD69509.1"/>
    </source>
</evidence>
<protein>
    <submittedName>
        <fullName evidence="1">Uncharacterized protein</fullName>
    </submittedName>
</protein>
<sequence>MYSSSSPSAMFSHKWWQELNEVFRN</sequence>
<accession>A0A0A9BZM7</accession>
<organism evidence="1">
    <name type="scientific">Arundo donax</name>
    <name type="common">Giant reed</name>
    <name type="synonym">Donax arundinaceus</name>
    <dbReference type="NCBI Taxonomy" id="35708"/>
    <lineage>
        <taxon>Eukaryota</taxon>
        <taxon>Viridiplantae</taxon>
        <taxon>Streptophyta</taxon>
        <taxon>Embryophyta</taxon>
        <taxon>Tracheophyta</taxon>
        <taxon>Spermatophyta</taxon>
        <taxon>Magnoliopsida</taxon>
        <taxon>Liliopsida</taxon>
        <taxon>Poales</taxon>
        <taxon>Poaceae</taxon>
        <taxon>PACMAD clade</taxon>
        <taxon>Arundinoideae</taxon>
        <taxon>Arundineae</taxon>
        <taxon>Arundo</taxon>
    </lineage>
</organism>
<reference evidence="1" key="1">
    <citation type="submission" date="2014-09" db="EMBL/GenBank/DDBJ databases">
        <authorList>
            <person name="Magalhaes I.L.F."/>
            <person name="Oliveira U."/>
            <person name="Santos F.R."/>
            <person name="Vidigal T.H.D.A."/>
            <person name="Brescovit A.D."/>
            <person name="Santos A.J."/>
        </authorList>
    </citation>
    <scope>NUCLEOTIDE SEQUENCE</scope>
    <source>
        <tissue evidence="1">Shoot tissue taken approximately 20 cm above the soil surface</tissue>
    </source>
</reference>
<proteinExistence type="predicted"/>
<reference evidence="1" key="2">
    <citation type="journal article" date="2015" name="Data Brief">
        <title>Shoot transcriptome of the giant reed, Arundo donax.</title>
        <authorList>
            <person name="Barrero R.A."/>
            <person name="Guerrero F.D."/>
            <person name="Moolhuijzen P."/>
            <person name="Goolsby J.A."/>
            <person name="Tidwell J."/>
            <person name="Bellgard S.E."/>
            <person name="Bellgard M.I."/>
        </authorList>
    </citation>
    <scope>NUCLEOTIDE SEQUENCE</scope>
    <source>
        <tissue evidence="1">Shoot tissue taken approximately 20 cm above the soil surface</tissue>
    </source>
</reference>
<dbReference type="AlphaFoldDB" id="A0A0A9BZM7"/>